<dbReference type="Pfam" id="PF25889">
    <property type="entry name" value="WHD_Fungal_DR"/>
    <property type="match status" value="1"/>
</dbReference>
<dbReference type="InterPro" id="IPR036388">
    <property type="entry name" value="WH-like_DNA-bd_sf"/>
</dbReference>
<evidence type="ECO:0000259" key="4">
    <source>
        <dbReference type="PROSITE" id="PS50186"/>
    </source>
</evidence>
<dbReference type="RefSeq" id="XP_025381280.1">
    <property type="nucleotide sequence ID" value="XM_025525464.1"/>
</dbReference>
<evidence type="ECO:0000256" key="2">
    <source>
        <dbReference type="SAM" id="MobiDB-lite"/>
    </source>
</evidence>
<dbReference type="STRING" id="215250.A0A316YYB2"/>
<dbReference type="SMART" id="SM00315">
    <property type="entry name" value="RGS"/>
    <property type="match status" value="1"/>
</dbReference>
<dbReference type="SMART" id="SM00049">
    <property type="entry name" value="DEP"/>
    <property type="match status" value="2"/>
</dbReference>
<keyword evidence="6" id="KW-1185">Reference proteome</keyword>
<dbReference type="FunCoup" id="A0A316YYB2">
    <property type="interactions" value="5"/>
</dbReference>
<dbReference type="EMBL" id="KZ819634">
    <property type="protein sequence ID" value="PWN94082.1"/>
    <property type="molecule type" value="Genomic_DNA"/>
</dbReference>
<keyword evidence="1" id="KW-0734">Signal transduction inhibitor</keyword>
<dbReference type="CDD" id="cd04450">
    <property type="entry name" value="DEP_RGS7-like"/>
    <property type="match status" value="1"/>
</dbReference>
<dbReference type="Proteomes" id="UP000245768">
    <property type="component" value="Unassembled WGS sequence"/>
</dbReference>
<dbReference type="InterPro" id="IPR016137">
    <property type="entry name" value="RGS"/>
</dbReference>
<feature type="compositionally biased region" description="Polar residues" evidence="2">
    <location>
        <begin position="408"/>
        <end position="424"/>
    </location>
</feature>
<dbReference type="GeneID" id="37047380"/>
<dbReference type="PANTHER" id="PTHR10845:SF192">
    <property type="entry name" value="DOUBLE HIT, ISOFORM B"/>
    <property type="match status" value="1"/>
</dbReference>
<gene>
    <name evidence="5" type="ORF">FA10DRAFT_41034</name>
</gene>
<feature type="region of interest" description="Disordered" evidence="2">
    <location>
        <begin position="1"/>
        <end position="35"/>
    </location>
</feature>
<feature type="compositionally biased region" description="Low complexity" evidence="2">
    <location>
        <begin position="353"/>
        <end position="365"/>
    </location>
</feature>
<feature type="region of interest" description="Disordered" evidence="2">
    <location>
        <begin position="350"/>
        <end position="481"/>
    </location>
</feature>
<feature type="domain" description="RGS" evidence="3">
    <location>
        <begin position="484"/>
        <end position="720"/>
    </location>
</feature>
<dbReference type="GO" id="GO:0009968">
    <property type="term" value="P:negative regulation of signal transduction"/>
    <property type="evidence" value="ECO:0007669"/>
    <property type="project" value="UniProtKB-KW"/>
</dbReference>
<dbReference type="InterPro" id="IPR058855">
    <property type="entry name" value="RGS1/SST2-like_Fungal-DR"/>
</dbReference>
<dbReference type="SUPFAM" id="SSF46785">
    <property type="entry name" value="Winged helix' DNA-binding domain"/>
    <property type="match status" value="2"/>
</dbReference>
<dbReference type="PROSITE" id="PS50186">
    <property type="entry name" value="DEP"/>
    <property type="match status" value="1"/>
</dbReference>
<dbReference type="AlphaFoldDB" id="A0A316YYB2"/>
<dbReference type="InterPro" id="IPR044926">
    <property type="entry name" value="RGS_subdomain_2"/>
</dbReference>
<accession>A0A316YYB2</accession>
<sequence length="788" mass="86473">MNGGSRGGVSSPGQQNAAQQSSSRMMKTTQRGRPFAKDTHDLFATLIVSLNLTTHRQYFKSYPNSFTTDEAAENLSALKFAQSNRAPDPNEPSRVVTTTTTTTFSMSRDMAKNICQHFMDARLIENAADMASSTFKDKGIYVLTPKGLHILERFITKNGINGEQLLPVFSSQPICMKLLHLERRPSDDELIINAPIVEVIFRRFVGIKPNYPPDSDGESDPNEVQPLDRTAGIEMMDLLDNGTKKTKSLPTKSNLHRHVFTAIATLDWLCDFTTICGRDEAAEVAAHFVRMGFIELIAEKPRKDGEVNDTVVVRGEDLNGAVNEGAFRCHYKAIYGMTDLGRGVARWQGYDPHSQSQHYTSSASSIHHRSSPIPGRGTDSPHGDDSRSVNSSSQHYYDLRGAVGKQQGGDSSSQVGAPSNSSGSIHDRQGIPGRTSDNDRSLHRQPSTSEKFRNDYAGAHAGPFSGSSATDTSSYNSRDSNTNRLKQILEEPALRSLFREFLKANICEENLSFWLDVQDFKRRFHTTSSAVAVRGSGEREGAAAGNTKQGGGVGAVVKKLGRSQTTGAKEQTQYGLTAMERHQQDLIAMAFVIYTTYLAPSSQYELNIEHNIRQELVNYMSRILSEAKDPKGEGVEKINAKDLAQRMAAKTPGSDMRNGAATADDQRSEVQAVVPKAPMHASQLQTMVRLYERIQDHIFRLMATDSVPRFIKTPSFQSLVRSVEEYSEALESGRVDPRVHMGPGIDKSVVEALDLGSGGSGGPPSDVPYTVSPRSQRVTSPSKGSNSR</sequence>
<dbReference type="InParanoid" id="A0A316YYB2"/>
<evidence type="ECO:0000313" key="6">
    <source>
        <dbReference type="Proteomes" id="UP000245768"/>
    </source>
</evidence>
<reference evidence="5 6" key="1">
    <citation type="journal article" date="2018" name="Mol. Biol. Evol.">
        <title>Broad Genomic Sampling Reveals a Smut Pathogenic Ancestry of the Fungal Clade Ustilaginomycotina.</title>
        <authorList>
            <person name="Kijpornyongpan T."/>
            <person name="Mondo S.J."/>
            <person name="Barry K."/>
            <person name="Sandor L."/>
            <person name="Lee J."/>
            <person name="Lipzen A."/>
            <person name="Pangilinan J."/>
            <person name="LaButti K."/>
            <person name="Hainaut M."/>
            <person name="Henrissat B."/>
            <person name="Grigoriev I.V."/>
            <person name="Spatafora J.W."/>
            <person name="Aime M.C."/>
        </authorList>
    </citation>
    <scope>NUCLEOTIDE SEQUENCE [LARGE SCALE GENOMIC DNA]</scope>
    <source>
        <strain evidence="5 6">MCA 4198</strain>
    </source>
</reference>
<dbReference type="InterPro" id="IPR036390">
    <property type="entry name" value="WH_DNA-bd_sf"/>
</dbReference>
<evidence type="ECO:0000259" key="3">
    <source>
        <dbReference type="PROSITE" id="PS50132"/>
    </source>
</evidence>
<dbReference type="InterPro" id="IPR036305">
    <property type="entry name" value="RGS_sf"/>
</dbReference>
<dbReference type="PROSITE" id="PS50132">
    <property type="entry name" value="RGS"/>
    <property type="match status" value="1"/>
</dbReference>
<dbReference type="SUPFAM" id="SSF48097">
    <property type="entry name" value="Regulator of G-protein signaling, RGS"/>
    <property type="match status" value="1"/>
</dbReference>
<evidence type="ECO:0000256" key="1">
    <source>
        <dbReference type="ARBA" id="ARBA00022700"/>
    </source>
</evidence>
<feature type="compositionally biased region" description="Polar residues" evidence="2">
    <location>
        <begin position="11"/>
        <end position="31"/>
    </location>
</feature>
<name>A0A316YYB2_9BASI</name>
<proteinExistence type="predicted"/>
<evidence type="ECO:0000313" key="5">
    <source>
        <dbReference type="EMBL" id="PWN94082.1"/>
    </source>
</evidence>
<dbReference type="GO" id="GO:0035556">
    <property type="term" value="P:intracellular signal transduction"/>
    <property type="evidence" value="ECO:0007669"/>
    <property type="project" value="InterPro"/>
</dbReference>
<feature type="region of interest" description="Disordered" evidence="2">
    <location>
        <begin position="735"/>
        <end position="788"/>
    </location>
</feature>
<dbReference type="Pfam" id="PF00615">
    <property type="entry name" value="RGS"/>
    <property type="match status" value="1"/>
</dbReference>
<dbReference type="Gene3D" id="1.10.167.10">
    <property type="entry name" value="Regulator of G-protein Signalling 4, domain 2"/>
    <property type="match status" value="1"/>
</dbReference>
<feature type="compositionally biased region" description="Polar residues" evidence="2">
    <location>
        <begin position="772"/>
        <end position="788"/>
    </location>
</feature>
<dbReference type="Gene3D" id="1.10.10.10">
    <property type="entry name" value="Winged helix-like DNA-binding domain superfamily/Winged helix DNA-binding domain"/>
    <property type="match status" value="2"/>
</dbReference>
<dbReference type="InterPro" id="IPR000591">
    <property type="entry name" value="DEP_dom"/>
</dbReference>
<feature type="domain" description="DEP" evidence="4">
    <location>
        <begin position="258"/>
        <end position="339"/>
    </location>
</feature>
<organism evidence="5 6">
    <name type="scientific">Acaromyces ingoldii</name>
    <dbReference type="NCBI Taxonomy" id="215250"/>
    <lineage>
        <taxon>Eukaryota</taxon>
        <taxon>Fungi</taxon>
        <taxon>Dikarya</taxon>
        <taxon>Basidiomycota</taxon>
        <taxon>Ustilaginomycotina</taxon>
        <taxon>Exobasidiomycetes</taxon>
        <taxon>Exobasidiales</taxon>
        <taxon>Cryptobasidiaceae</taxon>
        <taxon>Acaromyces</taxon>
    </lineage>
</organism>
<dbReference type="PANTHER" id="PTHR10845">
    <property type="entry name" value="REGULATOR OF G PROTEIN SIGNALING"/>
    <property type="match status" value="1"/>
</dbReference>
<dbReference type="OrthoDB" id="196547at2759"/>
<feature type="compositionally biased region" description="Polar residues" evidence="2">
    <location>
        <begin position="465"/>
        <end position="481"/>
    </location>
</feature>
<protein>
    <submittedName>
        <fullName evidence="5">Regulator of G protein signaling superfamily</fullName>
    </submittedName>
</protein>